<dbReference type="CDD" id="cd03784">
    <property type="entry name" value="GT1_Gtf-like"/>
    <property type="match status" value="1"/>
</dbReference>
<evidence type="ECO:0000256" key="2">
    <source>
        <dbReference type="ARBA" id="ARBA00022679"/>
    </source>
</evidence>
<dbReference type="NCBIfam" id="TIGR01426">
    <property type="entry name" value="MGT"/>
    <property type="match status" value="1"/>
</dbReference>
<dbReference type="PANTHER" id="PTHR48050">
    <property type="entry name" value="STEROL 3-BETA-GLUCOSYLTRANSFERASE"/>
    <property type="match status" value="1"/>
</dbReference>
<proteinExistence type="inferred from homology"/>
<comment type="caution">
    <text evidence="3">The sequence shown here is derived from an EMBL/GenBank/DDBJ whole genome shotgun (WGS) entry which is preliminary data.</text>
</comment>
<reference evidence="3 4" key="1">
    <citation type="submission" date="2018-08" db="EMBL/GenBank/DDBJ databases">
        <title>Genomic Encyclopedia of Archaeal and Bacterial Type Strains, Phase II (KMG-II): from individual species to whole genera.</title>
        <authorList>
            <person name="Goeker M."/>
        </authorList>
    </citation>
    <scope>NUCLEOTIDE SEQUENCE [LARGE SCALE GENOMIC DNA]</scope>
    <source>
        <strain evidence="3 4">DSM 45791</strain>
    </source>
</reference>
<dbReference type="GO" id="GO:0008194">
    <property type="term" value="F:UDP-glycosyltransferase activity"/>
    <property type="evidence" value="ECO:0007669"/>
    <property type="project" value="InterPro"/>
</dbReference>
<protein>
    <submittedName>
        <fullName evidence="3">Demethyllactenocin mycarosyltransferase</fullName>
    </submittedName>
</protein>
<dbReference type="SUPFAM" id="SSF53756">
    <property type="entry name" value="UDP-Glycosyltransferase/glycogen phosphorylase"/>
    <property type="match status" value="1"/>
</dbReference>
<dbReference type="InterPro" id="IPR050426">
    <property type="entry name" value="Glycosyltransferase_28"/>
</dbReference>
<dbReference type="RefSeq" id="WP_211353447.1">
    <property type="nucleotide sequence ID" value="NZ_CP144375.1"/>
</dbReference>
<keyword evidence="2 3" id="KW-0808">Transferase</keyword>
<dbReference type="PANTHER" id="PTHR48050:SF13">
    <property type="entry name" value="STEROL 3-BETA-GLUCOSYLTRANSFERASE UGT80A2"/>
    <property type="match status" value="1"/>
</dbReference>
<dbReference type="FunFam" id="3.40.50.2000:FF:000072">
    <property type="entry name" value="Glycosyl transferase"/>
    <property type="match status" value="1"/>
</dbReference>
<dbReference type="AlphaFoldDB" id="A0A3E0GZT9"/>
<organism evidence="3 4">
    <name type="scientific">Kutzneria buriramensis</name>
    <dbReference type="NCBI Taxonomy" id="1045776"/>
    <lineage>
        <taxon>Bacteria</taxon>
        <taxon>Bacillati</taxon>
        <taxon>Actinomycetota</taxon>
        <taxon>Actinomycetes</taxon>
        <taxon>Pseudonocardiales</taxon>
        <taxon>Pseudonocardiaceae</taxon>
        <taxon>Kutzneria</taxon>
    </lineage>
</organism>
<keyword evidence="4" id="KW-1185">Reference proteome</keyword>
<dbReference type="Proteomes" id="UP000256269">
    <property type="component" value="Unassembled WGS sequence"/>
</dbReference>
<dbReference type="Gene3D" id="3.40.50.2000">
    <property type="entry name" value="Glycogen Phosphorylase B"/>
    <property type="match status" value="2"/>
</dbReference>
<evidence type="ECO:0000313" key="4">
    <source>
        <dbReference type="Proteomes" id="UP000256269"/>
    </source>
</evidence>
<comment type="similarity">
    <text evidence="1">Belongs to the UDP-glycosyltransferase family.</text>
</comment>
<dbReference type="InterPro" id="IPR002213">
    <property type="entry name" value="UDP_glucos_trans"/>
</dbReference>
<dbReference type="InterPro" id="IPR006326">
    <property type="entry name" value="UDPGT_MGT-like"/>
</dbReference>
<dbReference type="GO" id="GO:0016758">
    <property type="term" value="F:hexosyltransferase activity"/>
    <property type="evidence" value="ECO:0007669"/>
    <property type="project" value="InterPro"/>
</dbReference>
<name>A0A3E0GZT9_9PSEU</name>
<dbReference type="EMBL" id="QUNO01000017">
    <property type="protein sequence ID" value="REH35697.1"/>
    <property type="molecule type" value="Genomic_DNA"/>
</dbReference>
<dbReference type="Pfam" id="PF00201">
    <property type="entry name" value="UDPGT"/>
    <property type="match status" value="1"/>
</dbReference>
<evidence type="ECO:0000256" key="1">
    <source>
        <dbReference type="ARBA" id="ARBA00009995"/>
    </source>
</evidence>
<evidence type="ECO:0000313" key="3">
    <source>
        <dbReference type="EMBL" id="REH35697.1"/>
    </source>
</evidence>
<sequence length="394" mass="41419">MHVACYAIPDAGHVHAPLGMVAELVDRGHRVSFAVTDEFAGAVARVGARAVRYRTTMALAEQAARPARPAFTDDDLADLVAGLLTEAVTVLPQLTRAFADDPPDVVVYDDPTGWAGRLAAHRLGIPAVASRSTFAMGDQWSLADAHTDVRPGNPALGRVIGGVAALLARLRSDLSVEDVLLGSGAEPTLVFLPREFQYAGDTFGCRFHFVGPCVPPGAGAWSPPDDGRPTVLVSLGTVHNRRPDFYRTCVEAFAESDWRAVISVGAGTDPADLGPAPAHVELRRSVPQLDVLGHATAFVSQAGMRSSMESLHFGVPIVAVPQMSEQRANADRIDELGLGRQLGRGLTADTLRAAVYSVAQDKDIRMRVDSMRAAIRRAGGAAAAADVVTGAGGG</sequence>
<dbReference type="GO" id="GO:0017000">
    <property type="term" value="P:antibiotic biosynthetic process"/>
    <property type="evidence" value="ECO:0007669"/>
    <property type="project" value="UniProtKB-ARBA"/>
</dbReference>
<accession>A0A3E0GZT9</accession>
<gene>
    <name evidence="3" type="ORF">BCF44_11785</name>
</gene>